<comment type="caution">
    <text evidence="5">The sequence shown here is derived from an EMBL/GenBank/DDBJ whole genome shotgun (WGS) entry which is preliminary data.</text>
</comment>
<protein>
    <submittedName>
        <fullName evidence="5">ArsR/SmtB family transcription factor</fullName>
    </submittedName>
</protein>
<dbReference type="InterPro" id="IPR011991">
    <property type="entry name" value="ArsR-like_HTH"/>
</dbReference>
<evidence type="ECO:0000313" key="5">
    <source>
        <dbReference type="EMBL" id="MEY8041830.1"/>
    </source>
</evidence>
<dbReference type="InterPro" id="IPR051081">
    <property type="entry name" value="HTH_MetalResp_TranReg"/>
</dbReference>
<dbReference type="NCBIfam" id="NF033788">
    <property type="entry name" value="HTH_metalloreg"/>
    <property type="match status" value="1"/>
</dbReference>
<evidence type="ECO:0000259" key="4">
    <source>
        <dbReference type="PROSITE" id="PS50987"/>
    </source>
</evidence>
<dbReference type="CDD" id="cd00090">
    <property type="entry name" value="HTH_ARSR"/>
    <property type="match status" value="1"/>
</dbReference>
<dbReference type="InterPro" id="IPR001845">
    <property type="entry name" value="HTH_ArsR_DNA-bd_dom"/>
</dbReference>
<evidence type="ECO:0000313" key="6">
    <source>
        <dbReference type="Proteomes" id="UP001564626"/>
    </source>
</evidence>
<dbReference type="PROSITE" id="PS50987">
    <property type="entry name" value="HTH_ARSR_2"/>
    <property type="match status" value="1"/>
</dbReference>
<gene>
    <name evidence="5" type="ORF">AB8O55_20670</name>
</gene>
<dbReference type="PANTHER" id="PTHR33154">
    <property type="entry name" value="TRANSCRIPTIONAL REGULATOR, ARSR FAMILY"/>
    <property type="match status" value="1"/>
</dbReference>
<feature type="domain" description="HTH arsR-type" evidence="4">
    <location>
        <begin position="1"/>
        <end position="88"/>
    </location>
</feature>
<keyword evidence="2" id="KW-0238">DNA-binding</keyword>
<dbReference type="SUPFAM" id="SSF46785">
    <property type="entry name" value="Winged helix' DNA-binding domain"/>
    <property type="match status" value="1"/>
</dbReference>
<organism evidence="5 6">
    <name type="scientific">Saccharopolyspora cebuensis</name>
    <dbReference type="NCBI Taxonomy" id="418759"/>
    <lineage>
        <taxon>Bacteria</taxon>
        <taxon>Bacillati</taxon>
        <taxon>Actinomycetota</taxon>
        <taxon>Actinomycetes</taxon>
        <taxon>Pseudonocardiales</taxon>
        <taxon>Pseudonocardiaceae</taxon>
        <taxon>Saccharopolyspora</taxon>
    </lineage>
</organism>
<dbReference type="PRINTS" id="PR00778">
    <property type="entry name" value="HTHARSR"/>
</dbReference>
<reference evidence="5 6" key="1">
    <citation type="submission" date="2024-08" db="EMBL/GenBank/DDBJ databases">
        <title>Genome mining of Saccharopolyspora cebuensis PGLac3 from Nigerian medicinal plant.</title>
        <authorList>
            <person name="Ezeobiora C.E."/>
            <person name="Igbokwe N.H."/>
            <person name="Amin D.H."/>
            <person name="Mendie U.E."/>
        </authorList>
    </citation>
    <scope>NUCLEOTIDE SEQUENCE [LARGE SCALE GENOMIC DNA]</scope>
    <source>
        <strain evidence="5 6">PGLac3</strain>
    </source>
</reference>
<dbReference type="InterPro" id="IPR036388">
    <property type="entry name" value="WH-like_DNA-bd_sf"/>
</dbReference>
<dbReference type="InterPro" id="IPR036390">
    <property type="entry name" value="WH_DNA-bd_sf"/>
</dbReference>
<name>A0ABV4CL91_9PSEU</name>
<proteinExistence type="predicted"/>
<dbReference type="Gene3D" id="1.10.10.10">
    <property type="entry name" value="Winged helix-like DNA-binding domain superfamily/Winged helix DNA-binding domain"/>
    <property type="match status" value="1"/>
</dbReference>
<dbReference type="Pfam" id="PF12840">
    <property type="entry name" value="HTH_20"/>
    <property type="match status" value="1"/>
</dbReference>
<evidence type="ECO:0000256" key="1">
    <source>
        <dbReference type="ARBA" id="ARBA00023015"/>
    </source>
</evidence>
<keyword evidence="1" id="KW-0805">Transcription regulation</keyword>
<dbReference type="Proteomes" id="UP001564626">
    <property type="component" value="Unassembled WGS sequence"/>
</dbReference>
<evidence type="ECO:0000256" key="2">
    <source>
        <dbReference type="ARBA" id="ARBA00023125"/>
    </source>
</evidence>
<evidence type="ECO:0000256" key="3">
    <source>
        <dbReference type="ARBA" id="ARBA00023163"/>
    </source>
</evidence>
<dbReference type="SMART" id="SM00418">
    <property type="entry name" value="HTH_ARSR"/>
    <property type="match status" value="1"/>
</dbReference>
<keyword evidence="3" id="KW-0804">Transcription</keyword>
<sequence>MRDVFDALAEPARRAILDELRVRDGRVVGELVERLGLSQTSVSKHLKVLRNAGLVTTLVEGQQRRYLLRPEGMREVEDWLAPHRAFWERRFDDLADHLDRTYPEEGP</sequence>
<accession>A0ABV4CL91</accession>
<dbReference type="RefSeq" id="WP_369775203.1">
    <property type="nucleotide sequence ID" value="NZ_JBGEHV010000043.1"/>
</dbReference>
<dbReference type="EMBL" id="JBGEHV010000043">
    <property type="protein sequence ID" value="MEY8041830.1"/>
    <property type="molecule type" value="Genomic_DNA"/>
</dbReference>
<keyword evidence="6" id="KW-1185">Reference proteome</keyword>
<dbReference type="PANTHER" id="PTHR33154:SF33">
    <property type="entry name" value="TRANSCRIPTIONAL REPRESSOR SDPR"/>
    <property type="match status" value="1"/>
</dbReference>